<feature type="region of interest" description="Disordered" evidence="1">
    <location>
        <begin position="68"/>
        <end position="88"/>
    </location>
</feature>
<feature type="region of interest" description="Disordered" evidence="1">
    <location>
        <begin position="177"/>
        <end position="201"/>
    </location>
</feature>
<dbReference type="InterPro" id="IPR051291">
    <property type="entry name" value="CIMAP"/>
</dbReference>
<evidence type="ECO:0000313" key="2">
    <source>
        <dbReference type="EMBL" id="JAP95819.1"/>
    </source>
</evidence>
<feature type="region of interest" description="Disordered" evidence="1">
    <location>
        <begin position="35"/>
        <end position="55"/>
    </location>
</feature>
<dbReference type="PANTHER" id="PTHR21580">
    <property type="entry name" value="SHIPPO-1-RELATED"/>
    <property type="match status" value="1"/>
</dbReference>
<name>A0A146KKQ8_9EUKA</name>
<proteinExistence type="predicted"/>
<dbReference type="PANTHER" id="PTHR21580:SF28">
    <property type="entry name" value="BOREALIN N-TERMINAL DOMAIN-CONTAINING PROTEIN-RELATED"/>
    <property type="match status" value="1"/>
</dbReference>
<gene>
    <name evidence="2" type="ORF">TPC1_11050</name>
</gene>
<feature type="compositionally biased region" description="Basic and acidic residues" evidence="1">
    <location>
        <begin position="37"/>
        <end position="55"/>
    </location>
</feature>
<organism evidence="2">
    <name type="scientific">Trepomonas sp. PC1</name>
    <dbReference type="NCBI Taxonomy" id="1076344"/>
    <lineage>
        <taxon>Eukaryota</taxon>
        <taxon>Metamonada</taxon>
        <taxon>Diplomonadida</taxon>
        <taxon>Hexamitidae</taxon>
        <taxon>Hexamitinae</taxon>
        <taxon>Trepomonas</taxon>
    </lineage>
</organism>
<dbReference type="Pfam" id="PF07004">
    <property type="entry name" value="SHIPPO-rpt"/>
    <property type="match status" value="3"/>
</dbReference>
<dbReference type="EMBL" id="GDID01000787">
    <property type="protein sequence ID" value="JAP95819.1"/>
    <property type="molecule type" value="Transcribed_RNA"/>
</dbReference>
<reference evidence="2" key="1">
    <citation type="submission" date="2015-07" db="EMBL/GenBank/DDBJ databases">
        <title>Adaptation to a free-living lifestyle via gene acquisitions in the diplomonad Trepomonas sp. PC1.</title>
        <authorList>
            <person name="Xu F."/>
            <person name="Jerlstrom-Hultqvist J."/>
            <person name="Kolisko M."/>
            <person name="Simpson A.G.B."/>
            <person name="Roger A.J."/>
            <person name="Svard S.G."/>
            <person name="Andersson J.O."/>
        </authorList>
    </citation>
    <scope>NUCLEOTIDE SEQUENCE</scope>
    <source>
        <strain evidence="2">PC1</strain>
    </source>
</reference>
<evidence type="ECO:0000256" key="1">
    <source>
        <dbReference type="SAM" id="MobiDB-lite"/>
    </source>
</evidence>
<accession>A0A146KKQ8</accession>
<protein>
    <submittedName>
        <fullName evidence="2">H-SHIPPO 1</fullName>
    </submittedName>
</protein>
<dbReference type="InterPro" id="IPR010736">
    <property type="entry name" value="SHIPPO-rpt"/>
</dbReference>
<dbReference type="AlphaFoldDB" id="A0A146KKQ8"/>
<feature type="non-terminal residue" evidence="2">
    <location>
        <position position="1"/>
    </location>
</feature>
<sequence>TSQMAEDTPAPNKYAPELTKSTIVHAAAFTLKGRVKLTKEKHPTPGPKDYPDAVNADKVRYETAPQFTTGFRKPCGSKPKPLQAPAPNAYSVKDVTEHQGTFTFKSRLKEVKAKPSNAGPETFDRSSYLAVGKTGPSLTMYKKFPIPAAKDTNPDPTKYKVQATSTLKSEPKFSMKGRLKVPGQKDKLEQPGPGKYAHLPHLKVGTTGQTFGNGKYKKKVHTLME</sequence>